<comment type="caution">
    <text evidence="2">The sequence shown here is derived from an EMBL/GenBank/DDBJ whole genome shotgun (WGS) entry which is preliminary data.</text>
</comment>
<reference evidence="2 3" key="1">
    <citation type="submission" date="2024-04" db="EMBL/GenBank/DDBJ databases">
        <title>Novel species of the genus Ideonella isolated from streams.</title>
        <authorList>
            <person name="Lu H."/>
        </authorList>
    </citation>
    <scope>NUCLEOTIDE SEQUENCE [LARGE SCALE GENOMIC DNA]</scope>
    <source>
        <strain evidence="2 3">DXS29W</strain>
    </source>
</reference>
<dbReference type="EMBL" id="JBBUTG010000001">
    <property type="protein sequence ID" value="MEK8029440.1"/>
    <property type="molecule type" value="Genomic_DNA"/>
</dbReference>
<dbReference type="Pfam" id="PF13439">
    <property type="entry name" value="Glyco_transf_4"/>
    <property type="match status" value="1"/>
</dbReference>
<dbReference type="Proteomes" id="UP001371218">
    <property type="component" value="Unassembled WGS sequence"/>
</dbReference>
<keyword evidence="3" id="KW-1185">Reference proteome</keyword>
<evidence type="ECO:0000313" key="2">
    <source>
        <dbReference type="EMBL" id="MEK8029440.1"/>
    </source>
</evidence>
<gene>
    <name evidence="2" type="ORF">AACH06_01290</name>
</gene>
<dbReference type="Pfam" id="PF13692">
    <property type="entry name" value="Glyco_trans_1_4"/>
    <property type="match status" value="1"/>
</dbReference>
<dbReference type="GO" id="GO:0016757">
    <property type="term" value="F:glycosyltransferase activity"/>
    <property type="evidence" value="ECO:0007669"/>
    <property type="project" value="UniProtKB-KW"/>
</dbReference>
<proteinExistence type="predicted"/>
<organism evidence="2 3">
    <name type="scientific">Ideonella lacteola</name>
    <dbReference type="NCBI Taxonomy" id="2984193"/>
    <lineage>
        <taxon>Bacteria</taxon>
        <taxon>Pseudomonadati</taxon>
        <taxon>Pseudomonadota</taxon>
        <taxon>Betaproteobacteria</taxon>
        <taxon>Burkholderiales</taxon>
        <taxon>Sphaerotilaceae</taxon>
        <taxon>Ideonella</taxon>
    </lineage>
</organism>
<dbReference type="RefSeq" id="WP_341423777.1">
    <property type="nucleotide sequence ID" value="NZ_JBBUTG010000001.1"/>
</dbReference>
<keyword evidence="2" id="KW-0808">Transferase</keyword>
<dbReference type="InterPro" id="IPR050194">
    <property type="entry name" value="Glycosyltransferase_grp1"/>
</dbReference>
<feature type="domain" description="Glycosyltransferase subfamily 4-like N-terminal" evidence="1">
    <location>
        <begin position="34"/>
        <end position="197"/>
    </location>
</feature>
<dbReference type="Gene3D" id="3.40.50.2000">
    <property type="entry name" value="Glycogen Phosphorylase B"/>
    <property type="match status" value="2"/>
</dbReference>
<evidence type="ECO:0000313" key="3">
    <source>
        <dbReference type="Proteomes" id="UP001371218"/>
    </source>
</evidence>
<dbReference type="InterPro" id="IPR028098">
    <property type="entry name" value="Glyco_trans_4-like_N"/>
</dbReference>
<evidence type="ECO:0000259" key="1">
    <source>
        <dbReference type="Pfam" id="PF13439"/>
    </source>
</evidence>
<dbReference type="PANTHER" id="PTHR45947:SF3">
    <property type="entry name" value="SULFOQUINOVOSYL TRANSFERASE SQD2"/>
    <property type="match status" value="1"/>
</dbReference>
<name>A0ABU9BHL7_9BURK</name>
<protein>
    <submittedName>
        <fullName evidence="2">Glycosyltransferase</fullName>
        <ecNumber evidence="2">2.4.-.-</ecNumber>
    </submittedName>
</protein>
<dbReference type="PANTHER" id="PTHR45947">
    <property type="entry name" value="SULFOQUINOVOSYL TRANSFERASE SQD2"/>
    <property type="match status" value="1"/>
</dbReference>
<dbReference type="SUPFAM" id="SSF53756">
    <property type="entry name" value="UDP-Glycosyltransferase/glycogen phosphorylase"/>
    <property type="match status" value="1"/>
</dbReference>
<accession>A0ABU9BHL7</accession>
<dbReference type="EC" id="2.4.-.-" evidence="2"/>
<keyword evidence="2" id="KW-0328">Glycosyltransferase</keyword>
<sequence>MPATVNAALVPEKPPADGPHLLDATMFWAPQGCGGVRRVISTKRGALVSRGWRHTLLAPGVQGPGFVDSGGWTLPGSGGYRFVADRKRAARLIEQAAPDIIESADPFTLAWSTLDAARALQVPTVAFCHSNLPDMVAHWVGDRLARRGYGRWAARQAQRYLARVYAGFDLVLAPSLGMTEMLRSLGVRHARHQPLGVSTKVFRPEAADASWRRALLHRLGLAPHTRLLVYSGRFAPEKNLELLAQAVELLGPGHVLIAMGAGPRPPRGRRVITFPPQHDDAKLARLLASGDAFVHAGDQETFGLAALEAMACGTPLVTSAHAGLGELVDGVGRTLTSRRPADWAEAIRATLVSRDHASIRIGLERARSHDWTAVIDGLSQRYLRLLERGALDTDSSHLTRPLLLSGGREWTAV</sequence>